<dbReference type="AlphaFoldDB" id="A0A1X7RQ87"/>
<keyword evidence="6" id="KW-1185">Reference proteome</keyword>
<dbReference type="PROSITE" id="PS00061">
    <property type="entry name" value="ADH_SHORT"/>
    <property type="match status" value="1"/>
</dbReference>
<dbReference type="Gene3D" id="3.40.50.720">
    <property type="entry name" value="NAD(P)-binding Rossmann-like Domain"/>
    <property type="match status" value="1"/>
</dbReference>
<dbReference type="SUPFAM" id="SSF51735">
    <property type="entry name" value="NAD(P)-binding Rossmann-fold domains"/>
    <property type="match status" value="1"/>
</dbReference>
<dbReference type="GO" id="GO:0004806">
    <property type="term" value="F:triacylglycerol lipase activity"/>
    <property type="evidence" value="ECO:0007669"/>
    <property type="project" value="TreeGrafter"/>
</dbReference>
<dbReference type="Proteomes" id="UP000215127">
    <property type="component" value="Chromosome 4"/>
</dbReference>
<dbReference type="GO" id="GO:0005783">
    <property type="term" value="C:endoplasmic reticulum"/>
    <property type="evidence" value="ECO:0007669"/>
    <property type="project" value="TreeGrafter"/>
</dbReference>
<keyword evidence="2" id="KW-0521">NADP</keyword>
<dbReference type="STRING" id="1276538.A0A1X7RQ87"/>
<evidence type="ECO:0000256" key="3">
    <source>
        <dbReference type="ARBA" id="ARBA00023002"/>
    </source>
</evidence>
<dbReference type="PRINTS" id="PR00080">
    <property type="entry name" value="SDRFAMILY"/>
</dbReference>
<name>A0A1X7RQ87_ZYMT9</name>
<reference evidence="5 6" key="1">
    <citation type="submission" date="2016-06" db="EMBL/GenBank/DDBJ databases">
        <authorList>
            <person name="Kjaerup R.B."/>
            <person name="Dalgaard T.S."/>
            <person name="Juul-Madsen H.R."/>
        </authorList>
    </citation>
    <scope>NUCLEOTIDE SEQUENCE [LARGE SCALE GENOMIC DNA]</scope>
</reference>
<dbReference type="GO" id="GO:0019433">
    <property type="term" value="P:triglyceride catabolic process"/>
    <property type="evidence" value="ECO:0007669"/>
    <property type="project" value="TreeGrafter"/>
</dbReference>
<dbReference type="EMBL" id="LT853695">
    <property type="protein sequence ID" value="SMQ49579.1"/>
    <property type="molecule type" value="Genomic_DNA"/>
</dbReference>
<gene>
    <name evidence="5" type="ORF">ZT3D7_G4730</name>
</gene>
<keyword evidence="3" id="KW-0560">Oxidoreductase</keyword>
<dbReference type="FunFam" id="3.40.50.720:FF:000261">
    <property type="entry name" value="NADPH-dependent 1-acyldihydroxyacetone phosphate reductase"/>
    <property type="match status" value="1"/>
</dbReference>
<evidence type="ECO:0000256" key="2">
    <source>
        <dbReference type="ARBA" id="ARBA00022857"/>
    </source>
</evidence>
<organism evidence="5 6">
    <name type="scientific">Zymoseptoria tritici (strain ST99CH_3D7)</name>
    <dbReference type="NCBI Taxonomy" id="1276538"/>
    <lineage>
        <taxon>Eukaryota</taxon>
        <taxon>Fungi</taxon>
        <taxon>Dikarya</taxon>
        <taxon>Ascomycota</taxon>
        <taxon>Pezizomycotina</taxon>
        <taxon>Dothideomycetes</taxon>
        <taxon>Dothideomycetidae</taxon>
        <taxon>Mycosphaerellales</taxon>
        <taxon>Mycosphaerellaceae</taxon>
        <taxon>Zymoseptoria</taxon>
    </lineage>
</organism>
<proteinExistence type="inferred from homology"/>
<dbReference type="GO" id="GO:0005811">
    <property type="term" value="C:lipid droplet"/>
    <property type="evidence" value="ECO:0007669"/>
    <property type="project" value="TreeGrafter"/>
</dbReference>
<evidence type="ECO:0000313" key="6">
    <source>
        <dbReference type="Proteomes" id="UP000215127"/>
    </source>
</evidence>
<dbReference type="Pfam" id="PF00106">
    <property type="entry name" value="adh_short"/>
    <property type="match status" value="1"/>
</dbReference>
<dbReference type="PRINTS" id="PR00081">
    <property type="entry name" value="GDHRDH"/>
</dbReference>
<dbReference type="PANTHER" id="PTHR44169:SF15">
    <property type="entry name" value="CHAIN DEHYDROGENASE_REDUCTASE (AYR1), PUTATIVE (AFU_ORTHOLOGUE AFUA_4G04530)-RELATED"/>
    <property type="match status" value="1"/>
</dbReference>
<dbReference type="InterPro" id="IPR020904">
    <property type="entry name" value="Sc_DH/Rdtase_CS"/>
</dbReference>
<evidence type="ECO:0000256" key="1">
    <source>
        <dbReference type="ARBA" id="ARBA00006484"/>
    </source>
</evidence>
<evidence type="ECO:0000313" key="5">
    <source>
        <dbReference type="EMBL" id="SMQ49579.1"/>
    </source>
</evidence>
<protein>
    <recommendedName>
        <fullName evidence="7">NAD(P)-binding protein</fullName>
    </recommendedName>
</protein>
<dbReference type="GO" id="GO:0006654">
    <property type="term" value="P:phosphatidic acid biosynthetic process"/>
    <property type="evidence" value="ECO:0007669"/>
    <property type="project" value="TreeGrafter"/>
</dbReference>
<dbReference type="GO" id="GO:0000140">
    <property type="term" value="F:acylglycerone-phosphate reductase (NADP+) activity"/>
    <property type="evidence" value="ECO:0007669"/>
    <property type="project" value="TreeGrafter"/>
</dbReference>
<dbReference type="InterPro" id="IPR036291">
    <property type="entry name" value="NAD(P)-bd_dom_sf"/>
</dbReference>
<accession>A0A1X7RQ87</accession>
<dbReference type="PANTHER" id="PTHR44169">
    <property type="entry name" value="NADPH-DEPENDENT 1-ACYLDIHYDROXYACETONE PHOSPHATE REDUCTASE"/>
    <property type="match status" value="1"/>
</dbReference>
<evidence type="ECO:0000256" key="4">
    <source>
        <dbReference type="RuleBase" id="RU000363"/>
    </source>
</evidence>
<sequence length="452" mass="51367">MGFFYQQSKPIQPLFHKPTWSFPTYDDQASIHLNSRTRKRHRDNRPDEESIYASTINKLYDAQRQHPHASPVYSETDTMSSTSTVPAQRSTLHSFWRIPKAPATVPMALEVNERLVTDMEAFCEDCDKPLRHTDAMDIDQHFLEEDTSWCYTRRLWVAWSSGMTFPLHLLSTEQVAILITGCSPGGIGHSLAREFKSRGFRVFATARKAETISDLAALGIETLSLEVTEEKSIQALHDEIASRTNNSLDYLVNNAGRNYTVPAAHVDMEEIRLTYETNVFAVMRLCQIFTPLLINAKGAIVQIGSVAGIIPYVFGSVYNSTKAALHSYSNTLRVELAPFDVRVVTVVTGGVRSNIARTERKLPRDSIYLPIEENYNKRLTHSQASGIPNEQYAASVVRQLLASPKKDHIWEGGKSWLVWFMSSYFPRWIQDVVMTRMFQLWKLKGTVTKKLQ</sequence>
<evidence type="ECO:0008006" key="7">
    <source>
        <dbReference type="Google" id="ProtNLM"/>
    </source>
</evidence>
<comment type="similarity">
    <text evidence="1 4">Belongs to the short-chain dehydrogenases/reductases (SDR) family.</text>
</comment>
<dbReference type="InterPro" id="IPR002347">
    <property type="entry name" value="SDR_fam"/>
</dbReference>